<dbReference type="PANTHER" id="PTHR12151">
    <property type="entry name" value="ELECTRON TRANSPORT PROTIN SCO1/SENC FAMILY MEMBER"/>
    <property type="match status" value="1"/>
</dbReference>
<dbReference type="InterPro" id="IPR003782">
    <property type="entry name" value="SCO1/SenC"/>
</dbReference>
<reference evidence="5 6" key="1">
    <citation type="submission" date="2019-03" db="EMBL/GenBank/DDBJ databases">
        <title>Genomic Encyclopedia of Type Strains, Phase IV (KMG-IV): sequencing the most valuable type-strain genomes for metagenomic binning, comparative biology and taxonomic classification.</title>
        <authorList>
            <person name="Goeker M."/>
        </authorList>
    </citation>
    <scope>NUCLEOTIDE SEQUENCE [LARGE SCALE GENOMIC DNA]</scope>
    <source>
        <strain evidence="5 6">DSM 24766</strain>
    </source>
</reference>
<protein>
    <submittedName>
        <fullName evidence="5">Protein SCO1/2</fullName>
    </submittedName>
</protein>
<gene>
    <name evidence="5" type="ORF">EV663_10699</name>
</gene>
<dbReference type="RefSeq" id="WP_132951332.1">
    <property type="nucleotide sequence ID" value="NZ_SLXU01000006.1"/>
</dbReference>
<organism evidence="5 6">
    <name type="scientific">Rhodovulum bhavnagarense</name>
    <dbReference type="NCBI Taxonomy" id="992286"/>
    <lineage>
        <taxon>Bacteria</taxon>
        <taxon>Pseudomonadati</taxon>
        <taxon>Pseudomonadota</taxon>
        <taxon>Alphaproteobacteria</taxon>
        <taxon>Rhodobacterales</taxon>
        <taxon>Paracoccaceae</taxon>
        <taxon>Rhodovulum</taxon>
    </lineage>
</organism>
<feature type="disulfide bond" description="Redox-active" evidence="4">
    <location>
        <begin position="83"/>
        <end position="87"/>
    </location>
</feature>
<evidence type="ECO:0000313" key="5">
    <source>
        <dbReference type="EMBL" id="TCP61152.1"/>
    </source>
</evidence>
<proteinExistence type="inferred from homology"/>
<comment type="caution">
    <text evidence="5">The sequence shown here is derived from an EMBL/GenBank/DDBJ whole genome shotgun (WGS) entry which is preliminary data.</text>
</comment>
<dbReference type="AlphaFoldDB" id="A0A4R2RCN0"/>
<accession>A0A4R2RCN0</accession>
<dbReference type="Gene3D" id="3.40.30.10">
    <property type="entry name" value="Glutaredoxin"/>
    <property type="match status" value="1"/>
</dbReference>
<keyword evidence="6" id="KW-1185">Reference proteome</keyword>
<dbReference type="Pfam" id="PF02630">
    <property type="entry name" value="SCO1-SenC"/>
    <property type="match status" value="1"/>
</dbReference>
<dbReference type="PANTHER" id="PTHR12151:SF25">
    <property type="entry name" value="LINALOOL DEHYDRATASE_ISOMERASE DOMAIN-CONTAINING PROTEIN"/>
    <property type="match status" value="1"/>
</dbReference>
<dbReference type="EMBL" id="SLXU01000006">
    <property type="protein sequence ID" value="TCP61152.1"/>
    <property type="molecule type" value="Genomic_DNA"/>
</dbReference>
<keyword evidence="3" id="KW-0479">Metal-binding</keyword>
<keyword evidence="2 3" id="KW-0186">Copper</keyword>
<evidence type="ECO:0000256" key="2">
    <source>
        <dbReference type="ARBA" id="ARBA00023008"/>
    </source>
</evidence>
<dbReference type="CDD" id="cd02968">
    <property type="entry name" value="SCO"/>
    <property type="match status" value="1"/>
</dbReference>
<evidence type="ECO:0000313" key="6">
    <source>
        <dbReference type="Proteomes" id="UP000295050"/>
    </source>
</evidence>
<dbReference type="Proteomes" id="UP000295050">
    <property type="component" value="Unassembled WGS sequence"/>
</dbReference>
<feature type="binding site" evidence="3">
    <location>
        <position position="171"/>
    </location>
    <ligand>
        <name>Cu cation</name>
        <dbReference type="ChEBI" id="CHEBI:23378"/>
    </ligand>
</feature>
<dbReference type="InterPro" id="IPR036249">
    <property type="entry name" value="Thioredoxin-like_sf"/>
</dbReference>
<evidence type="ECO:0000256" key="3">
    <source>
        <dbReference type="PIRSR" id="PIRSR603782-1"/>
    </source>
</evidence>
<feature type="binding site" evidence="3">
    <location>
        <position position="83"/>
    </location>
    <ligand>
        <name>Cu cation</name>
        <dbReference type="ChEBI" id="CHEBI:23378"/>
    </ligand>
</feature>
<evidence type="ECO:0000256" key="1">
    <source>
        <dbReference type="ARBA" id="ARBA00010996"/>
    </source>
</evidence>
<sequence>MTRGLMTALGLGVAVAALAGLYLSGVLSPGREDRFARCRTDQSAIGGGQIGGPFSLVSETGEAVTDADIIIGPTLIYFGYTFCPDVCPLDNTRNAQAIYLLDERGYDVTPVFISIDPARDTPELLARFTEYMHPRMIGLTGTPEQVAAASRAYRTFFKVQDPDEEYYLIDHSTLSYLVVPGLGFVEYFKRDMTPEEMAERIACFVDSL</sequence>
<feature type="binding site" evidence="3">
    <location>
        <position position="87"/>
    </location>
    <ligand>
        <name>Cu cation</name>
        <dbReference type="ChEBI" id="CHEBI:23378"/>
    </ligand>
</feature>
<dbReference type="GO" id="GO:0046872">
    <property type="term" value="F:metal ion binding"/>
    <property type="evidence" value="ECO:0007669"/>
    <property type="project" value="UniProtKB-KW"/>
</dbReference>
<name>A0A4R2RCN0_9RHOB</name>
<dbReference type="OrthoDB" id="9790194at2"/>
<comment type="similarity">
    <text evidence="1">Belongs to the SCO1/2 family.</text>
</comment>
<keyword evidence="4" id="KW-1015">Disulfide bond</keyword>
<evidence type="ECO:0000256" key="4">
    <source>
        <dbReference type="PIRSR" id="PIRSR603782-2"/>
    </source>
</evidence>
<dbReference type="FunFam" id="3.40.30.10:FF:000013">
    <property type="entry name" value="Blast:Protein SCO1 homolog, mitochondrial"/>
    <property type="match status" value="1"/>
</dbReference>
<dbReference type="SUPFAM" id="SSF52833">
    <property type="entry name" value="Thioredoxin-like"/>
    <property type="match status" value="1"/>
</dbReference>